<organism evidence="3 4">
    <name type="scientific">Ginsengibacter hankyongi</name>
    <dbReference type="NCBI Taxonomy" id="2607284"/>
    <lineage>
        <taxon>Bacteria</taxon>
        <taxon>Pseudomonadati</taxon>
        <taxon>Bacteroidota</taxon>
        <taxon>Chitinophagia</taxon>
        <taxon>Chitinophagales</taxon>
        <taxon>Chitinophagaceae</taxon>
        <taxon>Ginsengibacter</taxon>
    </lineage>
</organism>
<keyword evidence="4" id="KW-1185">Reference proteome</keyword>
<evidence type="ECO:0000259" key="2">
    <source>
        <dbReference type="Pfam" id="PF13524"/>
    </source>
</evidence>
<proteinExistence type="predicted"/>
<evidence type="ECO:0000256" key="1">
    <source>
        <dbReference type="ARBA" id="ARBA00022679"/>
    </source>
</evidence>
<evidence type="ECO:0000313" key="4">
    <source>
        <dbReference type="Proteomes" id="UP000326903"/>
    </source>
</evidence>
<feature type="domain" description="Spore protein YkvP/CgeB glycosyl transferase-like" evidence="2">
    <location>
        <begin position="292"/>
        <end position="419"/>
    </location>
</feature>
<accession>A0A5J5IJW2</accession>
<dbReference type="AlphaFoldDB" id="A0A5J5IJW2"/>
<evidence type="ECO:0000313" key="3">
    <source>
        <dbReference type="EMBL" id="KAA9039289.1"/>
    </source>
</evidence>
<dbReference type="SUPFAM" id="SSF53756">
    <property type="entry name" value="UDP-Glycosyltransferase/glycogen phosphorylase"/>
    <property type="match status" value="1"/>
</dbReference>
<dbReference type="GO" id="GO:0016757">
    <property type="term" value="F:glycosyltransferase activity"/>
    <property type="evidence" value="ECO:0007669"/>
    <property type="project" value="TreeGrafter"/>
</dbReference>
<protein>
    <submittedName>
        <fullName evidence="3">Glycosyltransferase family 4 protein</fullName>
    </submittedName>
</protein>
<sequence length="437" mass="51014">MVLPKVLIIGQTFNKKSGGGITQSNLFYGWDKNKIAVACTAHLLKDSENEICNNYYQLGEKEHKWIFPFNFLQRKFYSGVLQFEENSVSTNLVIKKSTIRSKIVDNLFFPFIKYCGLFHSFSKTKLSPDFCKWLRDFNPDVIYAQAQDRERILFITLVQSYLKKPLIFHMMDDWPSTITDSGLFKKYWYKKIDHDFRILMDKATLLMSISDEMADEYKIRYNKNFITFHNPVNIDFWRQHQKVDYKLGNSPEILYAGRIGLGIDSSLEIIAKVIQSINMNLNLSIKFQLQTVEKPEWSNRYSCVVHNSFVPYSELPKIFAEADFLILPYDFSRKSIKYIKFSMPTKATEYMASGTPIIVIAPEETAIAKYAKKYELAKVITNNDINKISEEIRYLIENEELRERIAQNAAKLVEKNHGSIEVTRRFREIIQTIANGN</sequence>
<keyword evidence="1 3" id="KW-0808">Transferase</keyword>
<dbReference type="Proteomes" id="UP000326903">
    <property type="component" value="Unassembled WGS sequence"/>
</dbReference>
<dbReference type="PANTHER" id="PTHR46401:SF2">
    <property type="entry name" value="GLYCOSYLTRANSFERASE WBBK-RELATED"/>
    <property type="match status" value="1"/>
</dbReference>
<dbReference type="RefSeq" id="WP_150414698.1">
    <property type="nucleotide sequence ID" value="NZ_VYQF01000002.1"/>
</dbReference>
<dbReference type="Gene3D" id="3.40.50.2000">
    <property type="entry name" value="Glycogen Phosphorylase B"/>
    <property type="match status" value="2"/>
</dbReference>
<reference evidence="3 4" key="1">
    <citation type="submission" date="2019-09" db="EMBL/GenBank/DDBJ databases">
        <title>Draft genome sequence of Ginsengibacter sp. BR5-29.</title>
        <authorList>
            <person name="Im W.-T."/>
        </authorList>
    </citation>
    <scope>NUCLEOTIDE SEQUENCE [LARGE SCALE GENOMIC DNA]</scope>
    <source>
        <strain evidence="3 4">BR5-29</strain>
    </source>
</reference>
<dbReference type="InterPro" id="IPR055259">
    <property type="entry name" value="YkvP/CgeB_Glyco_trans-like"/>
</dbReference>
<dbReference type="PANTHER" id="PTHR46401">
    <property type="entry name" value="GLYCOSYLTRANSFERASE WBBK-RELATED"/>
    <property type="match status" value="1"/>
</dbReference>
<comment type="caution">
    <text evidence="3">The sequence shown here is derived from an EMBL/GenBank/DDBJ whole genome shotgun (WGS) entry which is preliminary data.</text>
</comment>
<dbReference type="EMBL" id="VYQF01000002">
    <property type="protein sequence ID" value="KAA9039289.1"/>
    <property type="molecule type" value="Genomic_DNA"/>
</dbReference>
<name>A0A5J5IJW2_9BACT</name>
<gene>
    <name evidence="3" type="ORF">FW778_10690</name>
</gene>
<dbReference type="Pfam" id="PF13524">
    <property type="entry name" value="Glyco_trans_1_2"/>
    <property type="match status" value="1"/>
</dbReference>
<dbReference type="GO" id="GO:0009103">
    <property type="term" value="P:lipopolysaccharide biosynthetic process"/>
    <property type="evidence" value="ECO:0007669"/>
    <property type="project" value="TreeGrafter"/>
</dbReference>